<dbReference type="Pfam" id="PF02690">
    <property type="entry name" value="Na_Pi_cotrans"/>
    <property type="match status" value="2"/>
</dbReference>
<protein>
    <submittedName>
        <fullName evidence="7">Sodium:phosphate symporter</fullName>
    </submittedName>
</protein>
<dbReference type="PANTHER" id="PTHR10010:SF46">
    <property type="entry name" value="SODIUM-DEPENDENT PHOSPHATE TRANSPORT PROTEIN 2B"/>
    <property type="match status" value="1"/>
</dbReference>
<dbReference type="GO" id="GO:0005436">
    <property type="term" value="F:sodium:phosphate symporter activity"/>
    <property type="evidence" value="ECO:0007669"/>
    <property type="project" value="InterPro"/>
</dbReference>
<dbReference type="InterPro" id="IPR003841">
    <property type="entry name" value="Na/Pi_transpt"/>
</dbReference>
<reference evidence="7" key="1">
    <citation type="submission" date="2016-08" db="EMBL/GenBank/DDBJ databases">
        <title>Complete Genome Seqeunce of Paenibacillus sp. nov. IHBB 9852 from high altitute lake of Indian trans-Himalayas.</title>
        <authorList>
            <person name="Kiran S."/>
            <person name="Swarnkar M.K."/>
            <person name="Rana A."/>
            <person name="Tewari R."/>
            <person name="Gulati A."/>
        </authorList>
    </citation>
    <scope>NUCLEOTIDE SEQUENCE [LARGE SCALE GENOMIC DNA]</scope>
    <source>
        <strain evidence="7">IHBB 9852</strain>
    </source>
</reference>
<dbReference type="PANTHER" id="PTHR10010">
    <property type="entry name" value="SOLUTE CARRIER FAMILY 34 SODIUM PHOSPHATE , MEMBER 2-RELATED"/>
    <property type="match status" value="1"/>
</dbReference>
<feature type="transmembrane region" description="Helical" evidence="6">
    <location>
        <begin position="189"/>
        <end position="214"/>
    </location>
</feature>
<comment type="subcellular location">
    <subcellularLocation>
        <location evidence="1">Cell membrane</location>
        <topology evidence="1">Multi-pass membrane protein</topology>
    </subcellularLocation>
</comment>
<dbReference type="KEGG" id="pib:BBD41_06160"/>
<evidence type="ECO:0000256" key="5">
    <source>
        <dbReference type="ARBA" id="ARBA00023136"/>
    </source>
</evidence>
<evidence type="ECO:0000256" key="6">
    <source>
        <dbReference type="SAM" id="Phobius"/>
    </source>
</evidence>
<gene>
    <name evidence="7" type="ORF">BBD41_06160</name>
</gene>
<dbReference type="GO" id="GO:0044341">
    <property type="term" value="P:sodium-dependent phosphate transport"/>
    <property type="evidence" value="ECO:0007669"/>
    <property type="project" value="InterPro"/>
</dbReference>
<accession>A0A1B2DWV6</accession>
<feature type="transmembrane region" description="Helical" evidence="6">
    <location>
        <begin position="6"/>
        <end position="27"/>
    </location>
</feature>
<name>A0A1B2DWV6_9BACL</name>
<organism evidence="7">
    <name type="scientific">Paenibacillus ihbetae</name>
    <dbReference type="NCBI Taxonomy" id="1870820"/>
    <lineage>
        <taxon>Bacteria</taxon>
        <taxon>Bacillati</taxon>
        <taxon>Bacillota</taxon>
        <taxon>Bacilli</taxon>
        <taxon>Bacillales</taxon>
        <taxon>Paenibacillaceae</taxon>
        <taxon>Paenibacillus</taxon>
    </lineage>
</organism>
<feature type="transmembrane region" description="Helical" evidence="6">
    <location>
        <begin position="109"/>
        <end position="127"/>
    </location>
</feature>
<dbReference type="NCBIfam" id="NF037997">
    <property type="entry name" value="Na_Pi_symport"/>
    <property type="match status" value="1"/>
</dbReference>
<feature type="transmembrane region" description="Helical" evidence="6">
    <location>
        <begin position="147"/>
        <end position="169"/>
    </location>
</feature>
<evidence type="ECO:0000313" key="7">
    <source>
        <dbReference type="EMBL" id="ANY72206.1"/>
    </source>
</evidence>
<feature type="transmembrane region" description="Helical" evidence="6">
    <location>
        <begin position="268"/>
        <end position="287"/>
    </location>
</feature>
<keyword evidence="2" id="KW-1003">Cell membrane</keyword>
<dbReference type="RefSeq" id="WP_099477020.1">
    <property type="nucleotide sequence ID" value="NZ_CP016809.1"/>
</dbReference>
<proteinExistence type="predicted"/>
<feature type="transmembrane region" description="Helical" evidence="6">
    <location>
        <begin position="68"/>
        <end position="89"/>
    </location>
</feature>
<keyword evidence="4 6" id="KW-1133">Transmembrane helix</keyword>
<dbReference type="AlphaFoldDB" id="A0A1B2DWV6"/>
<keyword evidence="3 6" id="KW-0812">Transmembrane</keyword>
<evidence type="ECO:0000256" key="4">
    <source>
        <dbReference type="ARBA" id="ARBA00022989"/>
    </source>
</evidence>
<evidence type="ECO:0000256" key="1">
    <source>
        <dbReference type="ARBA" id="ARBA00004651"/>
    </source>
</evidence>
<dbReference type="GO" id="GO:0005886">
    <property type="term" value="C:plasma membrane"/>
    <property type="evidence" value="ECO:0007669"/>
    <property type="project" value="UniProtKB-SubCell"/>
</dbReference>
<evidence type="ECO:0000256" key="3">
    <source>
        <dbReference type="ARBA" id="ARBA00022692"/>
    </source>
</evidence>
<sequence>MLSSLWFPICYGLVLFLFGMKVMEAALSRWAGPLLHKWLRIATSTPVKGMAASTAVTALLQSSTAVTVLAIGFANAGLLSYAGTLGIILGTNIGTTVTTELISLQIGRAAMPLLVLSLMLWVGAVLFSQRVPSGYDKLQMSLVRSQYLCLAVTGFALVLLGIQFMQSIGPTLQELGLFQWFLDHASRSVFWGILAGAILSALMHSSAAVIAMAMGLAVGGSLPPEIGVAIVLGANVGTCVTALIAAMGSTPAGRFVAWSHMGLNIGGALLFAPFIGWLTAVSGWLAADPAGQIAHAQTLFNVLSSLLALPLCYLPFWSRRQPKT</sequence>
<evidence type="ECO:0000256" key="2">
    <source>
        <dbReference type="ARBA" id="ARBA00022475"/>
    </source>
</evidence>
<feature type="transmembrane region" description="Helical" evidence="6">
    <location>
        <begin position="299"/>
        <end position="318"/>
    </location>
</feature>
<feature type="transmembrane region" description="Helical" evidence="6">
    <location>
        <begin position="226"/>
        <end position="248"/>
    </location>
</feature>
<dbReference type="EMBL" id="CP016809">
    <property type="protein sequence ID" value="ANY72206.1"/>
    <property type="molecule type" value="Genomic_DNA"/>
</dbReference>
<keyword evidence="5 6" id="KW-0472">Membrane</keyword>